<evidence type="ECO:0000256" key="3">
    <source>
        <dbReference type="SAM" id="Phobius"/>
    </source>
</evidence>
<organism evidence="5 6">
    <name type="scientific">Chitinophaga polysaccharea</name>
    <dbReference type="NCBI Taxonomy" id="1293035"/>
    <lineage>
        <taxon>Bacteria</taxon>
        <taxon>Pseudomonadati</taxon>
        <taxon>Bacteroidota</taxon>
        <taxon>Chitinophagia</taxon>
        <taxon>Chitinophagales</taxon>
        <taxon>Chitinophagaceae</taxon>
        <taxon>Chitinophaga</taxon>
    </lineage>
</organism>
<dbReference type="AlphaFoldDB" id="A0A561PLL6"/>
<dbReference type="GO" id="GO:0008758">
    <property type="term" value="F:UDP-2,3-diacylglucosamine hydrolase activity"/>
    <property type="evidence" value="ECO:0007669"/>
    <property type="project" value="TreeGrafter"/>
</dbReference>
<dbReference type="Pfam" id="PF00149">
    <property type="entry name" value="Metallophos"/>
    <property type="match status" value="1"/>
</dbReference>
<evidence type="ECO:0000256" key="1">
    <source>
        <dbReference type="ARBA" id="ARBA00022723"/>
    </source>
</evidence>
<evidence type="ECO:0000313" key="5">
    <source>
        <dbReference type="EMBL" id="TWF39004.1"/>
    </source>
</evidence>
<keyword evidence="1" id="KW-0479">Metal-binding</keyword>
<name>A0A561PLL6_9BACT</name>
<dbReference type="SUPFAM" id="SSF56300">
    <property type="entry name" value="Metallo-dependent phosphatases"/>
    <property type="match status" value="1"/>
</dbReference>
<feature type="transmembrane region" description="Helical" evidence="3">
    <location>
        <begin position="6"/>
        <end position="29"/>
    </location>
</feature>
<proteinExistence type="predicted"/>
<dbReference type="GO" id="GO:0016020">
    <property type="term" value="C:membrane"/>
    <property type="evidence" value="ECO:0007669"/>
    <property type="project" value="GOC"/>
</dbReference>
<evidence type="ECO:0000259" key="4">
    <source>
        <dbReference type="Pfam" id="PF00149"/>
    </source>
</evidence>
<feature type="domain" description="Calcineurin-like phosphoesterase" evidence="4">
    <location>
        <begin position="175"/>
        <end position="363"/>
    </location>
</feature>
<evidence type="ECO:0000256" key="2">
    <source>
        <dbReference type="ARBA" id="ARBA00022801"/>
    </source>
</evidence>
<dbReference type="OrthoDB" id="9780884at2"/>
<accession>A0A561PLL6</accession>
<feature type="transmembrane region" description="Helical" evidence="3">
    <location>
        <begin position="73"/>
        <end position="94"/>
    </location>
</feature>
<evidence type="ECO:0000313" key="6">
    <source>
        <dbReference type="Proteomes" id="UP000320811"/>
    </source>
</evidence>
<protein>
    <recommendedName>
        <fullName evidence="4">Calcineurin-like phosphoesterase domain-containing protein</fullName>
    </recommendedName>
</protein>
<dbReference type="InterPro" id="IPR029052">
    <property type="entry name" value="Metallo-depent_PP-like"/>
</dbReference>
<dbReference type="InterPro" id="IPR004843">
    <property type="entry name" value="Calcineurin-like_PHP"/>
</dbReference>
<keyword evidence="2" id="KW-0378">Hydrolase</keyword>
<dbReference type="PANTHER" id="PTHR31302">
    <property type="entry name" value="TRANSMEMBRANE PROTEIN WITH METALLOPHOSPHOESTERASE DOMAIN-RELATED"/>
    <property type="match status" value="1"/>
</dbReference>
<keyword evidence="3" id="KW-0472">Membrane</keyword>
<dbReference type="CDD" id="cd07385">
    <property type="entry name" value="MPP_YkuE_C"/>
    <property type="match status" value="1"/>
</dbReference>
<dbReference type="EMBL" id="VIWO01000006">
    <property type="protein sequence ID" value="TWF39004.1"/>
    <property type="molecule type" value="Genomic_DNA"/>
</dbReference>
<dbReference type="Gene3D" id="3.60.21.10">
    <property type="match status" value="1"/>
</dbReference>
<dbReference type="Proteomes" id="UP000320811">
    <property type="component" value="Unassembled WGS sequence"/>
</dbReference>
<dbReference type="InterPro" id="IPR051158">
    <property type="entry name" value="Metallophosphoesterase_sf"/>
</dbReference>
<reference evidence="5 6" key="1">
    <citation type="submission" date="2019-06" db="EMBL/GenBank/DDBJ databases">
        <title>Sorghum-associated microbial communities from plants grown in Nebraska, USA.</title>
        <authorList>
            <person name="Schachtman D."/>
        </authorList>
    </citation>
    <scope>NUCLEOTIDE SEQUENCE [LARGE SCALE GENOMIC DNA]</scope>
    <source>
        <strain evidence="5 6">1209</strain>
    </source>
</reference>
<keyword evidence="6" id="KW-1185">Reference proteome</keyword>
<dbReference type="GO" id="GO:0046872">
    <property type="term" value="F:metal ion binding"/>
    <property type="evidence" value="ECO:0007669"/>
    <property type="project" value="UniProtKB-KW"/>
</dbReference>
<sequence>MRPGLNSIILIFFLLLLDIYVFQAIRAMVYMSAPRVRNITYTIYWFISISCLLMVALLPYINWHSWPPVLKSYLMAIFMGLVVAKLLVSVFLLIDDLRRGVVWIIRRFSGSTPAVPDGSGVVSGLTRSQFLNRLGLIAGGTLFASLVYGFSNKYNYRIHRIKMGFKHLPNAFRGMRIVQISDIHSGSFANREAVLKGIKMINDQKPDLVLFTGDLVNDRAVEMADWMDVFREVKAPMGVYSTLGNHDYGDYYPWPDKTPNGYSAMQHANLDQVKALHGELGWKLMMNENVVLERGGEKIALLGVENWSSIKRFPRYGDLKRAYEGVADIPFKILMSHDPTHWDAQVRPEYPDISLTLAGHTHGMQFGVEIPGLKWSPAQYFYKQWAGLYKKGDQFLYVNRGFGFLGYPGRVGILPEITVIDLT</sequence>
<keyword evidence="3" id="KW-0812">Transmembrane</keyword>
<feature type="transmembrane region" description="Helical" evidence="3">
    <location>
        <begin position="41"/>
        <end position="61"/>
    </location>
</feature>
<keyword evidence="3" id="KW-1133">Transmembrane helix</keyword>
<dbReference type="PANTHER" id="PTHR31302:SF31">
    <property type="entry name" value="PHOSPHODIESTERASE YAEI"/>
    <property type="match status" value="1"/>
</dbReference>
<dbReference type="GO" id="GO:0009245">
    <property type="term" value="P:lipid A biosynthetic process"/>
    <property type="evidence" value="ECO:0007669"/>
    <property type="project" value="TreeGrafter"/>
</dbReference>
<gene>
    <name evidence="5" type="ORF">FHW36_106228</name>
</gene>
<feature type="transmembrane region" description="Helical" evidence="3">
    <location>
        <begin position="130"/>
        <end position="150"/>
    </location>
</feature>
<comment type="caution">
    <text evidence="5">The sequence shown here is derived from an EMBL/GenBank/DDBJ whole genome shotgun (WGS) entry which is preliminary data.</text>
</comment>